<evidence type="ECO:0000313" key="1">
    <source>
        <dbReference type="EMBL" id="MCQ8829467.1"/>
    </source>
</evidence>
<comment type="caution">
    <text evidence="1">The sequence shown here is derived from an EMBL/GenBank/DDBJ whole genome shotgun (WGS) entry which is preliminary data.</text>
</comment>
<dbReference type="Proteomes" id="UP001142400">
    <property type="component" value="Unassembled WGS sequence"/>
</dbReference>
<accession>A0A9X2RSQ9</accession>
<protein>
    <submittedName>
        <fullName evidence="1">Immunity 49 family protein</fullName>
    </submittedName>
</protein>
<name>A0A9X2RSQ9_STRMQ</name>
<dbReference type="InterPro" id="IPR029074">
    <property type="entry name" value="Imm49"/>
</dbReference>
<dbReference type="EMBL" id="JANIIC010000009">
    <property type="protein sequence ID" value="MCQ8829467.1"/>
    <property type="molecule type" value="Genomic_DNA"/>
</dbReference>
<proteinExistence type="predicted"/>
<dbReference type="Pfam" id="PF15575">
    <property type="entry name" value="Imm49"/>
    <property type="match status" value="1"/>
</dbReference>
<reference evidence="1" key="1">
    <citation type="submission" date="2022-06" db="EMBL/GenBank/DDBJ databases">
        <title>WGS of actinobacteria.</title>
        <authorList>
            <person name="Thawai C."/>
        </authorList>
    </citation>
    <scope>NUCLEOTIDE SEQUENCE</scope>
    <source>
        <strain evidence="1">DSM 42010</strain>
    </source>
</reference>
<evidence type="ECO:0000313" key="2">
    <source>
        <dbReference type="Proteomes" id="UP001142400"/>
    </source>
</evidence>
<dbReference type="InterPro" id="IPR045436">
    <property type="entry name" value="DUF6507"/>
</dbReference>
<dbReference type="RefSeq" id="WP_257630796.1">
    <property type="nucleotide sequence ID" value="NZ_JANIIC010000009.1"/>
</dbReference>
<dbReference type="Pfam" id="PF20117">
    <property type="entry name" value="DUF6507"/>
    <property type="match status" value="1"/>
</dbReference>
<organism evidence="1 2">
    <name type="scientific">Streptomyces malaysiensis subsp. samsunensis</name>
    <dbReference type="NCBI Taxonomy" id="459658"/>
    <lineage>
        <taxon>Bacteria</taxon>
        <taxon>Bacillati</taxon>
        <taxon>Actinomycetota</taxon>
        <taxon>Actinomycetes</taxon>
        <taxon>Kitasatosporales</taxon>
        <taxon>Streptomycetaceae</taxon>
        <taxon>Streptomyces</taxon>
        <taxon>Streptomyces violaceusniger group</taxon>
    </lineage>
</organism>
<keyword evidence="2" id="KW-1185">Reference proteome</keyword>
<gene>
    <name evidence="1" type="ORF">NQU54_10305</name>
</gene>
<sequence>MSGWDITPSGVEFVTLLVGHAIDDIDTDVRSYGKNVESAATSADTISEPYCRAARTDPVGLTVARHGSPSPDNEGYAQDLGEGLAKTILRLERSSRWFGGALDKAVLHVQARLAVDPSASEIETWEAVVSAMQVGSAVFASASAPEGTVQCRINHEMRTLPATGPQPYADAGNWLTALWFAIVCRDQKRMTQLCELSLDLLRASGAEYDEYIYHWVDSLQTYWLERPGLVDKLVAAIENSDPSVARIATREQLNKILYQPINLFRCFLRKDHTAFNDALQEALELHKSYWTANEEREESPAGYLALGPLAITCLAYDAGFPIEVESDYLPKHLLQRDWLGEFPT</sequence>
<dbReference type="AlphaFoldDB" id="A0A9X2RSQ9"/>